<dbReference type="NCBIfam" id="TIGR03026">
    <property type="entry name" value="NDP-sugDHase"/>
    <property type="match status" value="1"/>
</dbReference>
<dbReference type="PIRSF" id="PIRSF000124">
    <property type="entry name" value="UDPglc_GDPman_dh"/>
    <property type="match status" value="1"/>
</dbReference>
<name>A0A0D8HK95_9ACTN</name>
<dbReference type="InterPro" id="IPR036291">
    <property type="entry name" value="NAD(P)-bd_dom_sf"/>
</dbReference>
<comment type="similarity">
    <text evidence="2 7">Belongs to the UDP-glucose/GDP-mannose dehydrogenase family.</text>
</comment>
<dbReference type="RefSeq" id="WP_052605304.1">
    <property type="nucleotide sequence ID" value="NZ_JXYS01000036.1"/>
</dbReference>
<dbReference type="Proteomes" id="UP000032360">
    <property type="component" value="Unassembled WGS sequence"/>
</dbReference>
<dbReference type="SUPFAM" id="SSF51735">
    <property type="entry name" value="NAD(P)-binding Rossmann-fold domains"/>
    <property type="match status" value="1"/>
</dbReference>
<sequence>MKVAVIGLWHLGCVYSASLASLGHQVLAIDEDLARVNDLTRNVLPLEETGLADLMLTGVASGNLTFSSDFDLIKTADVAWITIDTPVRDDDSADVNAVFEIIDRVLLHLRNEALLVISSQLPLGSTSRIEKRFAELRPDCRVDFAYSPENLRLGTAISSFMEADRIVIGTSSQQAESTLSKLLAPLDIPIVSMSVESAELSKHALNSFLAMSVAFANEIARVAEHHGANAWDVAAALKSDRRIGPRAYVTPGGPIAGGTLARDIRYLETLAHEDQVRIPVIEAVLESHNEQKLWPIRALVQTKGPKDGPILVLGLAYKSGSSTLRRSFGLEVALQAKELGYDVRILDNSAEALPSGFEGLTRFADVNTALVDTSAVIICANESTVTTLPGLLQGIKEPPCLIDVIGAFNSSSQLLTEITVLCPGKARRDN</sequence>
<protein>
    <recommendedName>
        <fullName evidence="3 7">UDP-glucose 6-dehydrogenase</fullName>
        <ecNumber evidence="3 7">1.1.1.22</ecNumber>
    </recommendedName>
</protein>
<dbReference type="InterPro" id="IPR028357">
    <property type="entry name" value="UDPglc_DH_bac"/>
</dbReference>
<dbReference type="STRING" id="1280514.AXFE_15800"/>
<dbReference type="GO" id="GO:0006065">
    <property type="term" value="P:UDP-glucuronate biosynthetic process"/>
    <property type="evidence" value="ECO:0007669"/>
    <property type="project" value="UniProtKB-UniPathway"/>
</dbReference>
<keyword evidence="5 7" id="KW-0520">NAD</keyword>
<keyword evidence="12" id="KW-1185">Reference proteome</keyword>
<evidence type="ECO:0000256" key="3">
    <source>
        <dbReference type="ARBA" id="ARBA00012954"/>
    </source>
</evidence>
<dbReference type="Pfam" id="PF03720">
    <property type="entry name" value="UDPG_MGDP_dh_C"/>
    <property type="match status" value="1"/>
</dbReference>
<dbReference type="PANTHER" id="PTHR43750:SF3">
    <property type="entry name" value="UDP-GLUCOSE 6-DEHYDROGENASE TUAD"/>
    <property type="match status" value="1"/>
</dbReference>
<dbReference type="GO" id="GO:0051287">
    <property type="term" value="F:NAD binding"/>
    <property type="evidence" value="ECO:0007669"/>
    <property type="project" value="InterPro"/>
</dbReference>
<evidence type="ECO:0000256" key="1">
    <source>
        <dbReference type="ARBA" id="ARBA00004701"/>
    </source>
</evidence>
<comment type="caution">
    <text evidence="11">The sequence shown here is derived from an EMBL/GenBank/DDBJ whole genome shotgun (WGS) entry which is preliminary data.</text>
</comment>
<feature type="binding site" evidence="9">
    <location>
        <position position="325"/>
    </location>
    <ligand>
        <name>NAD(+)</name>
        <dbReference type="ChEBI" id="CHEBI:57540"/>
    </ligand>
</feature>
<comment type="catalytic activity">
    <reaction evidence="6 7">
        <text>UDP-alpha-D-glucose + 2 NAD(+) + H2O = UDP-alpha-D-glucuronate + 2 NADH + 3 H(+)</text>
        <dbReference type="Rhea" id="RHEA:23596"/>
        <dbReference type="ChEBI" id="CHEBI:15377"/>
        <dbReference type="ChEBI" id="CHEBI:15378"/>
        <dbReference type="ChEBI" id="CHEBI:57540"/>
        <dbReference type="ChEBI" id="CHEBI:57945"/>
        <dbReference type="ChEBI" id="CHEBI:58052"/>
        <dbReference type="ChEBI" id="CHEBI:58885"/>
        <dbReference type="EC" id="1.1.1.22"/>
    </reaction>
</comment>
<evidence type="ECO:0000256" key="4">
    <source>
        <dbReference type="ARBA" id="ARBA00023002"/>
    </source>
</evidence>
<dbReference type="SMART" id="SM00984">
    <property type="entry name" value="UDPG_MGDP_dh_C"/>
    <property type="match status" value="1"/>
</dbReference>
<feature type="binding site" evidence="9">
    <location>
        <position position="35"/>
    </location>
    <ligand>
        <name>NAD(+)</name>
        <dbReference type="ChEBI" id="CHEBI:57540"/>
    </ligand>
</feature>
<dbReference type="EC" id="1.1.1.22" evidence="3 7"/>
<dbReference type="Gene3D" id="1.20.5.100">
    <property type="entry name" value="Cytochrome c1, transmembrane anchor, C-terminal"/>
    <property type="match status" value="1"/>
</dbReference>
<accession>A0A0D8HK95</accession>
<evidence type="ECO:0000256" key="5">
    <source>
        <dbReference type="ARBA" id="ARBA00023027"/>
    </source>
</evidence>
<dbReference type="OrthoDB" id="5193947at2"/>
<evidence type="ECO:0000259" key="10">
    <source>
        <dbReference type="SMART" id="SM00984"/>
    </source>
</evidence>
<evidence type="ECO:0000256" key="6">
    <source>
        <dbReference type="ARBA" id="ARBA00047473"/>
    </source>
</evidence>
<dbReference type="EMBL" id="JXYS01000036">
    <property type="protein sequence ID" value="KJF17521.1"/>
    <property type="molecule type" value="Genomic_DNA"/>
</dbReference>
<dbReference type="InterPro" id="IPR008927">
    <property type="entry name" value="6-PGluconate_DH-like_C_sf"/>
</dbReference>
<feature type="domain" description="UDP-glucose/GDP-mannose dehydrogenase C-terminal" evidence="10">
    <location>
        <begin position="311"/>
        <end position="410"/>
    </location>
</feature>
<feature type="binding site" evidence="8">
    <location>
        <position position="202"/>
    </location>
    <ligand>
        <name>substrate</name>
    </ligand>
</feature>
<comment type="pathway">
    <text evidence="1">Nucleotide-sugar biosynthesis; UDP-alpha-D-glucuronate biosynthesis; UDP-alpha-D-glucuronate from UDP-alpha-D-glucose: step 1/1.</text>
</comment>
<proteinExistence type="inferred from homology"/>
<dbReference type="InterPro" id="IPR001732">
    <property type="entry name" value="UDP-Glc/GDP-Man_DH_N"/>
</dbReference>
<evidence type="ECO:0000256" key="8">
    <source>
        <dbReference type="PIRSR" id="PIRSR500134-2"/>
    </source>
</evidence>
<dbReference type="PANTHER" id="PTHR43750">
    <property type="entry name" value="UDP-GLUCOSE 6-DEHYDROGENASE TUAD"/>
    <property type="match status" value="1"/>
</dbReference>
<feature type="binding site" evidence="8">
    <location>
        <position position="318"/>
    </location>
    <ligand>
        <name>substrate</name>
    </ligand>
</feature>
<dbReference type="Pfam" id="PF03721">
    <property type="entry name" value="UDPG_MGDP_dh_N"/>
    <property type="match status" value="1"/>
</dbReference>
<dbReference type="InterPro" id="IPR017476">
    <property type="entry name" value="UDP-Glc/GDP-Man"/>
</dbReference>
<gene>
    <name evidence="11" type="primary">ywqF</name>
    <name evidence="11" type="ORF">AXFE_15800</name>
</gene>
<evidence type="ECO:0000313" key="11">
    <source>
        <dbReference type="EMBL" id="KJF17521.1"/>
    </source>
</evidence>
<feature type="binding site" evidence="9">
    <location>
        <position position="85"/>
    </location>
    <ligand>
        <name>NAD(+)</name>
        <dbReference type="ChEBI" id="CHEBI:57540"/>
    </ligand>
</feature>
<feature type="binding site" evidence="9">
    <location>
        <position position="30"/>
    </location>
    <ligand>
        <name>NAD(+)</name>
        <dbReference type="ChEBI" id="CHEBI:57540"/>
    </ligand>
</feature>
<dbReference type="InterPro" id="IPR014027">
    <property type="entry name" value="UDP-Glc/GDP-Man_DH_C"/>
</dbReference>
<reference evidence="11 12" key="1">
    <citation type="submission" date="2015-01" db="EMBL/GenBank/DDBJ databases">
        <title>Draft genome of the acidophilic iron oxidizer Acidithrix ferrooxidans strain Py-F3.</title>
        <authorList>
            <person name="Poehlein A."/>
            <person name="Eisen S."/>
            <person name="Schloemann M."/>
            <person name="Johnson B.D."/>
            <person name="Daniel R."/>
            <person name="Muehling M."/>
        </authorList>
    </citation>
    <scope>NUCLEOTIDE SEQUENCE [LARGE SCALE GENOMIC DNA]</scope>
    <source>
        <strain evidence="11 12">Py-F3</strain>
    </source>
</reference>
<dbReference type="GO" id="GO:0000271">
    <property type="term" value="P:polysaccharide biosynthetic process"/>
    <property type="evidence" value="ECO:0007669"/>
    <property type="project" value="InterPro"/>
</dbReference>
<evidence type="ECO:0000256" key="7">
    <source>
        <dbReference type="PIRNR" id="PIRNR000124"/>
    </source>
</evidence>
<dbReference type="GO" id="GO:0003979">
    <property type="term" value="F:UDP-glucose 6-dehydrogenase activity"/>
    <property type="evidence" value="ECO:0007669"/>
    <property type="project" value="UniProtKB-EC"/>
</dbReference>
<dbReference type="InterPro" id="IPR014026">
    <property type="entry name" value="UDP-Glc/GDP-Man_DH_dimer"/>
</dbReference>
<dbReference type="PIRSF" id="PIRSF500134">
    <property type="entry name" value="UDPglc_DH_bac"/>
    <property type="match status" value="1"/>
</dbReference>
<evidence type="ECO:0000256" key="9">
    <source>
        <dbReference type="PIRSR" id="PIRSR500134-3"/>
    </source>
</evidence>
<feature type="binding site" evidence="8">
    <location>
        <begin position="248"/>
        <end position="252"/>
    </location>
    <ligand>
        <name>substrate</name>
    </ligand>
</feature>
<dbReference type="AlphaFoldDB" id="A0A0D8HK95"/>
<dbReference type="SUPFAM" id="SSF52413">
    <property type="entry name" value="UDP-glucose/GDP-mannose dehydrogenase C-terminal domain"/>
    <property type="match status" value="1"/>
</dbReference>
<dbReference type="UniPathway" id="UPA00038">
    <property type="reaction ID" value="UER00491"/>
</dbReference>
<organism evidence="11 12">
    <name type="scientific">Acidithrix ferrooxidans</name>
    <dbReference type="NCBI Taxonomy" id="1280514"/>
    <lineage>
        <taxon>Bacteria</taxon>
        <taxon>Bacillati</taxon>
        <taxon>Actinomycetota</taxon>
        <taxon>Acidimicrobiia</taxon>
        <taxon>Acidimicrobiales</taxon>
        <taxon>Acidimicrobiaceae</taxon>
        <taxon>Acidithrix</taxon>
    </lineage>
</organism>
<dbReference type="Gene3D" id="3.40.50.720">
    <property type="entry name" value="NAD(P)-binding Rossmann-like Domain"/>
    <property type="match status" value="2"/>
</dbReference>
<keyword evidence="4 7" id="KW-0560">Oxidoreductase</keyword>
<dbReference type="SUPFAM" id="SSF48179">
    <property type="entry name" value="6-phosphogluconate dehydrogenase C-terminal domain-like"/>
    <property type="match status" value="1"/>
</dbReference>
<evidence type="ECO:0000313" key="12">
    <source>
        <dbReference type="Proteomes" id="UP000032360"/>
    </source>
</evidence>
<dbReference type="InterPro" id="IPR036220">
    <property type="entry name" value="UDP-Glc/GDP-Man_DH_C_sf"/>
</dbReference>
<dbReference type="Pfam" id="PF00984">
    <property type="entry name" value="UDPG_MGDP_dh"/>
    <property type="match status" value="1"/>
</dbReference>
<evidence type="ECO:0000256" key="2">
    <source>
        <dbReference type="ARBA" id="ARBA00006601"/>
    </source>
</evidence>